<dbReference type="STRING" id="744872.Spica_1064"/>
<dbReference type="OrthoDB" id="366603at2"/>
<dbReference type="HOGENOM" id="CLU_523661_0_0_12"/>
<evidence type="ECO:0000313" key="4">
    <source>
        <dbReference type="Proteomes" id="UP000000503"/>
    </source>
</evidence>
<evidence type="ECO:0000259" key="2">
    <source>
        <dbReference type="Pfam" id="PF13205"/>
    </source>
</evidence>
<name>F8EXI5_GRAC1</name>
<dbReference type="PROSITE" id="PS51257">
    <property type="entry name" value="PROKAR_LIPOPROTEIN"/>
    <property type="match status" value="1"/>
</dbReference>
<dbReference type="Proteomes" id="UP000000503">
    <property type="component" value="Chromosome"/>
</dbReference>
<gene>
    <name evidence="3" type="ordered locus">Spica_1064</name>
</gene>
<evidence type="ECO:0000313" key="3">
    <source>
        <dbReference type="EMBL" id="AEJ19212.1"/>
    </source>
</evidence>
<sequence length="520" mass="56829">MKINNKILLLYTLFAALIGGCDILRDAPFIVRSWSPGEGAHPDFSGPAITLEFSHDPDRYSVERSFSCTEDGLALSGTFVWQGRQLTFYPAGGILPNRDYRIGIATDAQDTRGLSLDSAFEGRFSTRPNGTRMVLLGTIPAEGGLLGADAEGPCMEPVILTFSRAVNLENLYQYSSFSPSIQGLWSLESDGTVARFTPSQPWSNGRSYVCTLGKDLPDCYGRPMGQSYRLHFSVGDDTEPPRLVSIRALDREGNLRQDLVFTEFYGDSGPGSSVPVNENFERTYRIALEFSEPVDPSSVKNRLSFQSSLGFTLSPPYPASTTIELTFTDSPVYGKQYTLSLGRGITDIHGNTSTQQVLCRVLNNGPASKPPRFIGLRLPLAPGGGAGNEEPVRYAMSDSFSDLPISSGTDRYPYDVPTDTWFELYFDMAQDAHLDLFSLMNSLNVNATNSALSFAPRSIKNSGFTWADPVPEWADYERVEVRGLITNGTNGGVVTFSLSSDLSDTLGNRGEGLQTLPLCK</sequence>
<reference evidence="4" key="1">
    <citation type="journal article" date="2013" name="Stand. Genomic Sci.">
        <title>Genome sequence of the thermophilic fresh-water bacterium Spirochaeta caldaria type strain (H1(T)), reclassification of Spirochaeta caldaria, Spirochaeta stenostrepta, and Spirochaeta zuelzerae in the genus Treponema as Treponema caldaria comb. nov., Treponema stenostrepta comb. nov., and Treponema zuelzerae comb. nov., and emendation of the genus Treponema.</title>
        <authorList>
            <person name="Abt B."/>
            <person name="Goker M."/>
            <person name="Scheuner C."/>
            <person name="Han C."/>
            <person name="Lu M."/>
            <person name="Misra M."/>
            <person name="Lapidus A."/>
            <person name="Nolan M."/>
            <person name="Lucas S."/>
            <person name="Hammon N."/>
            <person name="Deshpande S."/>
            <person name="Cheng J.F."/>
            <person name="Tapia R."/>
            <person name="Goodwin L.A."/>
            <person name="Pitluck S."/>
            <person name="Liolios K."/>
            <person name="Pagani I."/>
            <person name="Ivanova N."/>
            <person name="Mavromatis K."/>
            <person name="Mikhailova N."/>
            <person name="Huntemann M."/>
            <person name="Pati A."/>
            <person name="Chen A."/>
            <person name="Palaniappan K."/>
            <person name="Land M."/>
            <person name="Hauser L."/>
            <person name="Jeffries C.D."/>
            <person name="Rohde M."/>
            <person name="Spring S."/>
            <person name="Gronow S."/>
            <person name="Detter J.C."/>
            <person name="Bristow J."/>
            <person name="Eisen J.A."/>
            <person name="Markowitz V."/>
            <person name="Hugenholtz P."/>
            <person name="Kyrpides N.C."/>
            <person name="Woyke T."/>
            <person name="Klenk H.P."/>
        </authorList>
    </citation>
    <scope>NUCLEOTIDE SEQUENCE</scope>
    <source>
        <strain evidence="4">ATCC 51460 / DSM 7334 / H1</strain>
    </source>
</reference>
<dbReference type="AlphaFoldDB" id="F8EXI5"/>
<feature type="domain" description="SbsA Ig-like" evidence="2">
    <location>
        <begin position="273"/>
        <end position="353"/>
    </location>
</feature>
<dbReference type="Gene3D" id="2.60.40.1220">
    <property type="match status" value="1"/>
</dbReference>
<dbReference type="InterPro" id="IPR032812">
    <property type="entry name" value="SbsA_Ig"/>
</dbReference>
<feature type="domain" description="SbsA Ig-like" evidence="2">
    <location>
        <begin position="157"/>
        <end position="233"/>
    </location>
</feature>
<keyword evidence="1" id="KW-0732">Signal</keyword>
<dbReference type="Gene3D" id="2.60.40.3710">
    <property type="match status" value="1"/>
</dbReference>
<evidence type="ECO:0000256" key="1">
    <source>
        <dbReference type="ARBA" id="ARBA00022729"/>
    </source>
</evidence>
<protein>
    <recommendedName>
        <fullName evidence="2">SbsA Ig-like domain-containing protein</fullName>
    </recommendedName>
</protein>
<proteinExistence type="predicted"/>
<dbReference type="RefSeq" id="WP_013968523.1">
    <property type="nucleotide sequence ID" value="NC_015732.1"/>
</dbReference>
<dbReference type="eggNOG" id="COG2373">
    <property type="taxonomic scope" value="Bacteria"/>
</dbReference>
<dbReference type="Pfam" id="PF13205">
    <property type="entry name" value="Big_5"/>
    <property type="match status" value="3"/>
</dbReference>
<organism evidence="3 4">
    <name type="scientific">Gracilinema caldarium (strain ATCC 51460 / DSM 7334 / H1)</name>
    <name type="common">Treponema caldarium</name>
    <dbReference type="NCBI Taxonomy" id="744872"/>
    <lineage>
        <taxon>Bacteria</taxon>
        <taxon>Pseudomonadati</taxon>
        <taxon>Spirochaetota</taxon>
        <taxon>Spirochaetia</taxon>
        <taxon>Spirochaetales</taxon>
        <taxon>Breznakiellaceae</taxon>
        <taxon>Gracilinema</taxon>
    </lineage>
</organism>
<dbReference type="KEGG" id="scd:Spica_1064"/>
<dbReference type="EMBL" id="CP002868">
    <property type="protein sequence ID" value="AEJ19212.1"/>
    <property type="molecule type" value="Genomic_DNA"/>
</dbReference>
<feature type="domain" description="SbsA Ig-like" evidence="2">
    <location>
        <begin position="28"/>
        <end position="126"/>
    </location>
</feature>
<keyword evidence="4" id="KW-1185">Reference proteome</keyword>
<dbReference type="InterPro" id="IPR014755">
    <property type="entry name" value="Cu-Rt/internalin_Ig-like"/>
</dbReference>
<accession>F8EXI5</accession>